<name>A0AA38H962_9TREE</name>
<dbReference type="Proteomes" id="UP001164286">
    <property type="component" value="Unassembled WGS sequence"/>
</dbReference>
<dbReference type="EMBL" id="JAKWFO010000006">
    <property type="protein sequence ID" value="KAI9634659.1"/>
    <property type="molecule type" value="Genomic_DNA"/>
</dbReference>
<protein>
    <submittedName>
        <fullName evidence="2">Uncharacterized protein</fullName>
    </submittedName>
</protein>
<reference evidence="2" key="1">
    <citation type="journal article" date="2022" name="G3 (Bethesda)">
        <title>High quality genome of the basidiomycete yeast Dioszegia hungarica PDD-24b-2 isolated from cloud water.</title>
        <authorList>
            <person name="Jarrige D."/>
            <person name="Haridas S."/>
            <person name="Bleykasten-Grosshans C."/>
            <person name="Joly M."/>
            <person name="Nadalig T."/>
            <person name="Sancelme M."/>
            <person name="Vuilleumier S."/>
            <person name="Grigoriev I.V."/>
            <person name="Amato P."/>
            <person name="Bringel F."/>
        </authorList>
    </citation>
    <scope>NUCLEOTIDE SEQUENCE</scope>
    <source>
        <strain evidence="2">PDD-24b-2</strain>
    </source>
</reference>
<dbReference type="RefSeq" id="XP_052944436.1">
    <property type="nucleotide sequence ID" value="XM_053087411.1"/>
</dbReference>
<sequence>MSHPNPFSHLLDLTDLGTSLPPPPVNLSTHPNAHRSASVAIAPAHPGSWSYSSLPTPNRSQPSVSANRPLPPIPWPSPSLPLAPSVSPSLQPASEPPLRYEDPKFPDTKFDGTDKQAAEGFLKTFQADINGLNREWYEAKPERKNKMPFKALEWHDVWVETVGDEGTWEGYKEEFMAYFGVTSPGTSLAQSPPSRDTTAANHILAWNHLRLTCRSGFPDNASTCSLFALSLNATTQERLRRKGGADGGDGRMPPPPPPPSSANSAILSSAGSDAGSSTGSDVLFIAKPMCHGRGVTGRGRYQD</sequence>
<evidence type="ECO:0000256" key="1">
    <source>
        <dbReference type="SAM" id="MobiDB-lite"/>
    </source>
</evidence>
<accession>A0AA38H962</accession>
<feature type="compositionally biased region" description="Low complexity" evidence="1">
    <location>
        <begin position="261"/>
        <end position="278"/>
    </location>
</feature>
<comment type="caution">
    <text evidence="2">The sequence shown here is derived from an EMBL/GenBank/DDBJ whole genome shotgun (WGS) entry which is preliminary data.</text>
</comment>
<evidence type="ECO:0000313" key="2">
    <source>
        <dbReference type="EMBL" id="KAI9634659.1"/>
    </source>
</evidence>
<dbReference type="AlphaFoldDB" id="A0AA38H962"/>
<feature type="region of interest" description="Disordered" evidence="1">
    <location>
        <begin position="239"/>
        <end position="278"/>
    </location>
</feature>
<gene>
    <name evidence="2" type="ORF">MKK02DRAFT_27830</name>
</gene>
<keyword evidence="3" id="KW-1185">Reference proteome</keyword>
<feature type="compositionally biased region" description="Polar residues" evidence="1">
    <location>
        <begin position="49"/>
        <end position="66"/>
    </location>
</feature>
<feature type="region of interest" description="Disordered" evidence="1">
    <location>
        <begin position="1"/>
        <end position="76"/>
    </location>
</feature>
<organism evidence="2 3">
    <name type="scientific">Dioszegia hungarica</name>
    <dbReference type="NCBI Taxonomy" id="4972"/>
    <lineage>
        <taxon>Eukaryota</taxon>
        <taxon>Fungi</taxon>
        <taxon>Dikarya</taxon>
        <taxon>Basidiomycota</taxon>
        <taxon>Agaricomycotina</taxon>
        <taxon>Tremellomycetes</taxon>
        <taxon>Tremellales</taxon>
        <taxon>Bulleribasidiaceae</taxon>
        <taxon>Dioszegia</taxon>
    </lineage>
</organism>
<evidence type="ECO:0000313" key="3">
    <source>
        <dbReference type="Proteomes" id="UP001164286"/>
    </source>
</evidence>
<proteinExistence type="predicted"/>
<dbReference type="GeneID" id="77726616"/>